<sequence>MTNYANSLRKLTLTTAVTALMAAPIAAQAQTADVGVGADVNAEANAGVGADMADTATGAADSAISADTDLNVEDRVAETMPSESDTDVDIALDGSTVAVASDNTVIGTISNAEPQADGSVRYSIDLANDFAADSDRAVVQIDQDVDAEGQLVIGMTGEEFAAALTQQVNAGSAAQTRTN</sequence>
<evidence type="ECO:0000313" key="2">
    <source>
        <dbReference type="EMBL" id="MFC6641826.1"/>
    </source>
</evidence>
<dbReference type="EMBL" id="JBHSWA010000001">
    <property type="protein sequence ID" value="MFC6641826.1"/>
    <property type="molecule type" value="Genomic_DNA"/>
</dbReference>
<feature type="chain" id="PRO_5047501283" evidence="1">
    <location>
        <begin position="30"/>
        <end position="179"/>
    </location>
</feature>
<evidence type="ECO:0000256" key="1">
    <source>
        <dbReference type="SAM" id="SignalP"/>
    </source>
</evidence>
<organism evidence="2 3">
    <name type="scientific">Sulfitobacter profundi</name>
    <dbReference type="NCBI Taxonomy" id="2679961"/>
    <lineage>
        <taxon>Bacteria</taxon>
        <taxon>Pseudomonadati</taxon>
        <taxon>Pseudomonadota</taxon>
        <taxon>Alphaproteobacteria</taxon>
        <taxon>Rhodobacterales</taxon>
        <taxon>Roseobacteraceae</taxon>
        <taxon>Sulfitobacter</taxon>
    </lineage>
</organism>
<keyword evidence="1" id="KW-0732">Signal</keyword>
<proteinExistence type="predicted"/>
<gene>
    <name evidence="2" type="ORF">ACFQAU_08995</name>
</gene>
<protein>
    <submittedName>
        <fullName evidence="2">Uncharacterized protein</fullName>
    </submittedName>
</protein>
<accession>A0ABW1YY85</accession>
<feature type="signal peptide" evidence="1">
    <location>
        <begin position="1"/>
        <end position="29"/>
    </location>
</feature>
<evidence type="ECO:0000313" key="3">
    <source>
        <dbReference type="Proteomes" id="UP001596403"/>
    </source>
</evidence>
<reference evidence="3" key="1">
    <citation type="journal article" date="2019" name="Int. J. Syst. Evol. Microbiol.">
        <title>The Global Catalogue of Microorganisms (GCM) 10K type strain sequencing project: providing services to taxonomists for standard genome sequencing and annotation.</title>
        <authorList>
            <consortium name="The Broad Institute Genomics Platform"/>
            <consortium name="The Broad Institute Genome Sequencing Center for Infectious Disease"/>
            <person name="Wu L."/>
            <person name="Ma J."/>
        </authorList>
    </citation>
    <scope>NUCLEOTIDE SEQUENCE [LARGE SCALE GENOMIC DNA]</scope>
    <source>
        <strain evidence="3">NBRC 111368</strain>
    </source>
</reference>
<dbReference type="Proteomes" id="UP001596403">
    <property type="component" value="Unassembled WGS sequence"/>
</dbReference>
<name>A0ABW1YY85_9RHOB</name>
<comment type="caution">
    <text evidence="2">The sequence shown here is derived from an EMBL/GenBank/DDBJ whole genome shotgun (WGS) entry which is preliminary data.</text>
</comment>
<keyword evidence="3" id="KW-1185">Reference proteome</keyword>
<dbReference type="RefSeq" id="WP_132444069.1">
    <property type="nucleotide sequence ID" value="NZ_JBHSWA010000001.1"/>
</dbReference>